<dbReference type="PROSITE" id="PS50850">
    <property type="entry name" value="MFS"/>
    <property type="match status" value="1"/>
</dbReference>
<keyword evidence="5 6" id="KW-0472">Membrane</keyword>
<dbReference type="InterPro" id="IPR020846">
    <property type="entry name" value="MFS_dom"/>
</dbReference>
<comment type="subcellular location">
    <subcellularLocation>
        <location evidence="1">Membrane</location>
        <topology evidence="1">Multi-pass membrane protein</topology>
    </subcellularLocation>
</comment>
<name>A0A847U2K7_9EURY</name>
<feature type="transmembrane region" description="Helical" evidence="6">
    <location>
        <begin position="157"/>
        <end position="179"/>
    </location>
</feature>
<feature type="domain" description="Major facilitator superfamily (MFS) profile" evidence="7">
    <location>
        <begin position="1"/>
        <end position="376"/>
    </location>
</feature>
<feature type="transmembrane region" description="Helical" evidence="6">
    <location>
        <begin position="96"/>
        <end position="121"/>
    </location>
</feature>
<evidence type="ECO:0000256" key="5">
    <source>
        <dbReference type="ARBA" id="ARBA00023136"/>
    </source>
</evidence>
<organism evidence="8 9">
    <name type="scientific">Halomicrobium mukohataei</name>
    <dbReference type="NCBI Taxonomy" id="57705"/>
    <lineage>
        <taxon>Archaea</taxon>
        <taxon>Methanobacteriati</taxon>
        <taxon>Methanobacteriota</taxon>
        <taxon>Stenosarchaea group</taxon>
        <taxon>Halobacteria</taxon>
        <taxon>Halobacteriales</taxon>
        <taxon>Haloarculaceae</taxon>
        <taxon>Halomicrobium</taxon>
    </lineage>
</organism>
<dbReference type="InterPro" id="IPR036259">
    <property type="entry name" value="MFS_trans_sf"/>
</dbReference>
<dbReference type="GO" id="GO:0016020">
    <property type="term" value="C:membrane"/>
    <property type="evidence" value="ECO:0007669"/>
    <property type="project" value="UniProtKB-SubCell"/>
</dbReference>
<reference evidence="8" key="1">
    <citation type="submission" date="2019-12" db="EMBL/GenBank/DDBJ databases">
        <title>Whole-genome sequence of Halomicrobium mukohataei pws1.</title>
        <authorList>
            <person name="Verma D.K."/>
            <person name="Gopal K."/>
            <person name="Prasad E.S."/>
        </authorList>
    </citation>
    <scope>NUCLEOTIDE SEQUENCE</scope>
    <source>
        <strain evidence="8">Pws1</strain>
    </source>
</reference>
<evidence type="ECO:0000256" key="4">
    <source>
        <dbReference type="ARBA" id="ARBA00022989"/>
    </source>
</evidence>
<gene>
    <name evidence="8" type="ORF">GOC74_08065</name>
</gene>
<dbReference type="InterPro" id="IPR024989">
    <property type="entry name" value="MFS_assoc_dom"/>
</dbReference>
<sequence length="387" mass="40305">MLGDKRGYQLLYFVFFASSNGFIVFRNAYFEELGLTGGQMGLLGALLVVGGMIAQPIWGGVADRFAASKPVLLIAAGVSSVAILAFPLAGRVPDPFLLLVLATALLSTVRSPIVPITNAMILSRGVDYGQVRAFGSIAFGLGSLVIGWLLSRFATEIVFYIYAVGMVVLVLIVRSVPDADADLTPDLRREAVKLLRNRRFLLLLGVAVLLGGASSSGSAYFSVYVRAIGAPDSLTGTAWMVKTVGEAVIFLSMAKIGLANRTQLSLGAALFAGCYLVYAAVGTPTAIMAVQLVLGVGLALYNLAVVEFAHRFSPDELTSTGQAVLSAFGIGTGRALGQLGAGNVMDLVGVQSMYFVLSALAAAALLLSLGFHGSTLRRLGNAAGVGQ</sequence>
<dbReference type="GO" id="GO:0022857">
    <property type="term" value="F:transmembrane transporter activity"/>
    <property type="evidence" value="ECO:0007669"/>
    <property type="project" value="InterPro"/>
</dbReference>
<dbReference type="Proteomes" id="UP000608662">
    <property type="component" value="Unassembled WGS sequence"/>
</dbReference>
<protein>
    <submittedName>
        <fullName evidence="8">MFS transporter</fullName>
    </submittedName>
</protein>
<evidence type="ECO:0000313" key="9">
    <source>
        <dbReference type="Proteomes" id="UP000608662"/>
    </source>
</evidence>
<keyword evidence="3 6" id="KW-0812">Transmembrane</keyword>
<feature type="transmembrane region" description="Helical" evidence="6">
    <location>
        <begin position="264"/>
        <end position="281"/>
    </location>
</feature>
<evidence type="ECO:0000256" key="3">
    <source>
        <dbReference type="ARBA" id="ARBA00022692"/>
    </source>
</evidence>
<dbReference type="RefSeq" id="WP_170093664.1">
    <property type="nucleotide sequence ID" value="NZ_WOYG01000001.1"/>
</dbReference>
<feature type="transmembrane region" description="Helical" evidence="6">
    <location>
        <begin position="353"/>
        <end position="371"/>
    </location>
</feature>
<evidence type="ECO:0000256" key="1">
    <source>
        <dbReference type="ARBA" id="ARBA00004141"/>
    </source>
</evidence>
<comment type="similarity">
    <text evidence="2">Belongs to the major facilitator superfamily. MFSD6 family.</text>
</comment>
<dbReference type="OrthoDB" id="204977at2157"/>
<dbReference type="AlphaFoldDB" id="A0A847U2K7"/>
<evidence type="ECO:0000313" key="8">
    <source>
        <dbReference type="EMBL" id="NLV09883.1"/>
    </source>
</evidence>
<dbReference type="PANTHER" id="PTHR16172:SF41">
    <property type="entry name" value="MAJOR FACILITATOR SUPERFAMILY DOMAIN-CONTAINING PROTEIN 6-LIKE"/>
    <property type="match status" value="1"/>
</dbReference>
<feature type="transmembrane region" description="Helical" evidence="6">
    <location>
        <begin position="41"/>
        <end position="59"/>
    </location>
</feature>
<feature type="transmembrane region" description="Helical" evidence="6">
    <location>
        <begin position="71"/>
        <end position="90"/>
    </location>
</feature>
<feature type="transmembrane region" description="Helical" evidence="6">
    <location>
        <begin position="133"/>
        <end position="151"/>
    </location>
</feature>
<dbReference type="Pfam" id="PF12832">
    <property type="entry name" value="MFS_1_like"/>
    <property type="match status" value="1"/>
</dbReference>
<dbReference type="Gene3D" id="1.20.1250.20">
    <property type="entry name" value="MFS general substrate transporter like domains"/>
    <property type="match status" value="2"/>
</dbReference>
<comment type="caution">
    <text evidence="8">The sequence shown here is derived from an EMBL/GenBank/DDBJ whole genome shotgun (WGS) entry which is preliminary data.</text>
</comment>
<dbReference type="PANTHER" id="PTHR16172">
    <property type="entry name" value="MAJOR FACILITATOR SUPERFAMILY DOMAIN-CONTAINING PROTEIN 6-LIKE"/>
    <property type="match status" value="1"/>
</dbReference>
<feature type="transmembrane region" description="Helical" evidence="6">
    <location>
        <begin position="12"/>
        <end position="29"/>
    </location>
</feature>
<dbReference type="InterPro" id="IPR051717">
    <property type="entry name" value="MFS_MFSD6"/>
</dbReference>
<feature type="transmembrane region" description="Helical" evidence="6">
    <location>
        <begin position="233"/>
        <end position="252"/>
    </location>
</feature>
<evidence type="ECO:0000256" key="6">
    <source>
        <dbReference type="SAM" id="Phobius"/>
    </source>
</evidence>
<keyword evidence="4 6" id="KW-1133">Transmembrane helix</keyword>
<evidence type="ECO:0000256" key="2">
    <source>
        <dbReference type="ARBA" id="ARBA00005241"/>
    </source>
</evidence>
<dbReference type="SUPFAM" id="SSF103473">
    <property type="entry name" value="MFS general substrate transporter"/>
    <property type="match status" value="1"/>
</dbReference>
<evidence type="ECO:0000259" key="7">
    <source>
        <dbReference type="PROSITE" id="PS50850"/>
    </source>
</evidence>
<accession>A0A847U2K7</accession>
<feature type="transmembrane region" description="Helical" evidence="6">
    <location>
        <begin position="200"/>
        <end position="221"/>
    </location>
</feature>
<dbReference type="EMBL" id="WOYG01000001">
    <property type="protein sequence ID" value="NLV09883.1"/>
    <property type="molecule type" value="Genomic_DNA"/>
</dbReference>
<dbReference type="GeneID" id="94362297"/>
<proteinExistence type="inferred from homology"/>